<organism evidence="1 2">
    <name type="scientific">Symmachiella dynata</name>
    <dbReference type="NCBI Taxonomy" id="2527995"/>
    <lineage>
        <taxon>Bacteria</taxon>
        <taxon>Pseudomonadati</taxon>
        <taxon>Planctomycetota</taxon>
        <taxon>Planctomycetia</taxon>
        <taxon>Planctomycetales</taxon>
        <taxon>Planctomycetaceae</taxon>
        <taxon>Symmachiella</taxon>
    </lineage>
</organism>
<accession>A0A517ZSP3</accession>
<evidence type="ECO:0000313" key="2">
    <source>
        <dbReference type="Proteomes" id="UP000319383"/>
    </source>
</evidence>
<dbReference type="EMBL" id="CP036276">
    <property type="protein sequence ID" value="QDU45507.1"/>
    <property type="molecule type" value="Genomic_DNA"/>
</dbReference>
<dbReference type="AlphaFoldDB" id="A0A517ZSP3"/>
<proteinExistence type="predicted"/>
<dbReference type="Proteomes" id="UP000319383">
    <property type="component" value="Chromosome"/>
</dbReference>
<dbReference type="KEGG" id="sdyn:Mal52_40010"/>
<reference evidence="1 2" key="1">
    <citation type="submission" date="2019-02" db="EMBL/GenBank/DDBJ databases">
        <title>Deep-cultivation of Planctomycetes and their phenomic and genomic characterization uncovers novel biology.</title>
        <authorList>
            <person name="Wiegand S."/>
            <person name="Jogler M."/>
            <person name="Boedeker C."/>
            <person name="Pinto D."/>
            <person name="Vollmers J."/>
            <person name="Rivas-Marin E."/>
            <person name="Kohn T."/>
            <person name="Peeters S.H."/>
            <person name="Heuer A."/>
            <person name="Rast P."/>
            <person name="Oberbeckmann S."/>
            <person name="Bunk B."/>
            <person name="Jeske O."/>
            <person name="Meyerdierks A."/>
            <person name="Storesund J.E."/>
            <person name="Kallscheuer N."/>
            <person name="Luecker S."/>
            <person name="Lage O.M."/>
            <person name="Pohl T."/>
            <person name="Merkel B.J."/>
            <person name="Hornburger P."/>
            <person name="Mueller R.-W."/>
            <person name="Bruemmer F."/>
            <person name="Labrenz M."/>
            <person name="Spormann A.M."/>
            <person name="Op den Camp H."/>
            <person name="Overmann J."/>
            <person name="Amann R."/>
            <person name="Jetten M.S.M."/>
            <person name="Mascher T."/>
            <person name="Medema M.H."/>
            <person name="Devos D.P."/>
            <person name="Kaster A.-K."/>
            <person name="Ovreas L."/>
            <person name="Rohde M."/>
            <person name="Galperin M.Y."/>
            <person name="Jogler C."/>
        </authorList>
    </citation>
    <scope>NUCLEOTIDE SEQUENCE [LARGE SCALE GENOMIC DNA]</scope>
    <source>
        <strain evidence="1 2">Mal52</strain>
    </source>
</reference>
<gene>
    <name evidence="1" type="ORF">Mal52_40010</name>
</gene>
<name>A0A517ZSP3_9PLAN</name>
<evidence type="ECO:0000313" key="1">
    <source>
        <dbReference type="EMBL" id="QDU45507.1"/>
    </source>
</evidence>
<keyword evidence="2" id="KW-1185">Reference proteome</keyword>
<protein>
    <submittedName>
        <fullName evidence="1">Uncharacterized protein</fullName>
    </submittedName>
</protein>
<sequence length="31" mass="3297">MDEEANSQNYDAGVPENCDETKNIVVVAVAA</sequence>